<keyword evidence="3" id="KW-1185">Reference proteome</keyword>
<dbReference type="Proteomes" id="UP000054350">
    <property type="component" value="Unassembled WGS sequence"/>
</dbReference>
<reference evidence="3" key="2">
    <citation type="submission" date="2009-11" db="EMBL/GenBank/DDBJ databases">
        <title>The Genome Sequence of Allomyces macrogynus strain ATCC 38327.</title>
        <authorList>
            <consortium name="The Broad Institute Genome Sequencing Platform"/>
            <person name="Russ C."/>
            <person name="Cuomo C."/>
            <person name="Shea T."/>
            <person name="Young S.K."/>
            <person name="Zeng Q."/>
            <person name="Koehrsen M."/>
            <person name="Haas B."/>
            <person name="Borodovsky M."/>
            <person name="Guigo R."/>
            <person name="Alvarado L."/>
            <person name="Berlin A."/>
            <person name="Borenstein D."/>
            <person name="Chen Z."/>
            <person name="Engels R."/>
            <person name="Freedman E."/>
            <person name="Gellesch M."/>
            <person name="Goldberg J."/>
            <person name="Griggs A."/>
            <person name="Gujja S."/>
            <person name="Heiman D."/>
            <person name="Hepburn T."/>
            <person name="Howarth C."/>
            <person name="Jen D."/>
            <person name="Larson L."/>
            <person name="Lewis B."/>
            <person name="Mehta T."/>
            <person name="Park D."/>
            <person name="Pearson M."/>
            <person name="Roberts A."/>
            <person name="Saif S."/>
            <person name="Shenoy N."/>
            <person name="Sisk P."/>
            <person name="Stolte C."/>
            <person name="Sykes S."/>
            <person name="Walk T."/>
            <person name="White J."/>
            <person name="Yandava C."/>
            <person name="Burger G."/>
            <person name="Gray M.W."/>
            <person name="Holland P.W.H."/>
            <person name="King N."/>
            <person name="Lang F.B.F."/>
            <person name="Roger A.J."/>
            <person name="Ruiz-Trillo I."/>
            <person name="Lander E."/>
            <person name="Nusbaum C."/>
        </authorList>
    </citation>
    <scope>NUCLEOTIDE SEQUENCE [LARGE SCALE GENOMIC DNA]</scope>
    <source>
        <strain evidence="3">ATCC 38327</strain>
    </source>
</reference>
<protein>
    <submittedName>
        <fullName evidence="2">Uncharacterized protein</fullName>
    </submittedName>
</protein>
<dbReference type="EMBL" id="GG745355">
    <property type="protein sequence ID" value="KNE68160.1"/>
    <property type="molecule type" value="Genomic_DNA"/>
</dbReference>
<feature type="region of interest" description="Disordered" evidence="1">
    <location>
        <begin position="119"/>
        <end position="150"/>
    </location>
</feature>
<proteinExistence type="predicted"/>
<organism evidence="2 3">
    <name type="scientific">Allomyces macrogynus (strain ATCC 38327)</name>
    <name type="common">Allomyces javanicus var. macrogynus</name>
    <dbReference type="NCBI Taxonomy" id="578462"/>
    <lineage>
        <taxon>Eukaryota</taxon>
        <taxon>Fungi</taxon>
        <taxon>Fungi incertae sedis</taxon>
        <taxon>Blastocladiomycota</taxon>
        <taxon>Blastocladiomycetes</taxon>
        <taxon>Blastocladiales</taxon>
        <taxon>Blastocladiaceae</taxon>
        <taxon>Allomyces</taxon>
    </lineage>
</organism>
<reference evidence="2 3" key="1">
    <citation type="submission" date="2009-11" db="EMBL/GenBank/DDBJ databases">
        <title>Annotation of Allomyces macrogynus ATCC 38327.</title>
        <authorList>
            <consortium name="The Broad Institute Genome Sequencing Platform"/>
            <person name="Russ C."/>
            <person name="Cuomo C."/>
            <person name="Burger G."/>
            <person name="Gray M.W."/>
            <person name="Holland P.W.H."/>
            <person name="King N."/>
            <person name="Lang F.B.F."/>
            <person name="Roger A.J."/>
            <person name="Ruiz-Trillo I."/>
            <person name="Young S.K."/>
            <person name="Zeng Q."/>
            <person name="Gargeya S."/>
            <person name="Fitzgerald M."/>
            <person name="Haas B."/>
            <person name="Abouelleil A."/>
            <person name="Alvarado L."/>
            <person name="Arachchi H.M."/>
            <person name="Berlin A."/>
            <person name="Chapman S.B."/>
            <person name="Gearin G."/>
            <person name="Goldberg J."/>
            <person name="Griggs A."/>
            <person name="Gujja S."/>
            <person name="Hansen M."/>
            <person name="Heiman D."/>
            <person name="Howarth C."/>
            <person name="Larimer J."/>
            <person name="Lui A."/>
            <person name="MacDonald P.J.P."/>
            <person name="McCowen C."/>
            <person name="Montmayeur A."/>
            <person name="Murphy C."/>
            <person name="Neiman D."/>
            <person name="Pearson M."/>
            <person name="Priest M."/>
            <person name="Roberts A."/>
            <person name="Saif S."/>
            <person name="Shea T."/>
            <person name="Sisk P."/>
            <person name="Stolte C."/>
            <person name="Sykes S."/>
            <person name="Wortman J."/>
            <person name="Nusbaum C."/>
            <person name="Birren B."/>
        </authorList>
    </citation>
    <scope>NUCLEOTIDE SEQUENCE [LARGE SCALE GENOMIC DNA]</scope>
    <source>
        <strain evidence="2 3">ATCC 38327</strain>
    </source>
</reference>
<evidence type="ECO:0000313" key="3">
    <source>
        <dbReference type="Proteomes" id="UP000054350"/>
    </source>
</evidence>
<dbReference type="AlphaFoldDB" id="A0A0L0T0I6"/>
<dbReference type="VEuPathDB" id="FungiDB:AMAG_19852"/>
<evidence type="ECO:0000256" key="1">
    <source>
        <dbReference type="SAM" id="MobiDB-lite"/>
    </source>
</evidence>
<sequence length="150" mass="16944">MISRLYRRPRLRLASLQPLQNPQSSPQSWFLRLLRSNRPASLSDLAIVETDRVAPIWRPRSLGRPSSPPAVAQVIWWCSRRVLNRQPPALAACARPRPRPHGQPRLDRTTGTKWWRTARPLARSFGQRARTSALDKGGGGGGSAWSRGRR</sequence>
<accession>A0A0L0T0I6</accession>
<gene>
    <name evidence="2" type="ORF">AMAG_19852</name>
</gene>
<name>A0A0L0T0I6_ALLM3</name>
<evidence type="ECO:0000313" key="2">
    <source>
        <dbReference type="EMBL" id="KNE68160.1"/>
    </source>
</evidence>